<protein>
    <recommendedName>
        <fullName evidence="1">Bacteriophage/plasmid primase P4 C-terminal domain-containing protein</fullName>
    </recommendedName>
</protein>
<reference evidence="2" key="1">
    <citation type="journal article" date="2014" name="Front. Microbiol.">
        <title>High frequency of phylogenetically diverse reductive dehalogenase-homologous genes in deep subseafloor sedimentary metagenomes.</title>
        <authorList>
            <person name="Kawai M."/>
            <person name="Futagami T."/>
            <person name="Toyoda A."/>
            <person name="Takaki Y."/>
            <person name="Nishi S."/>
            <person name="Hori S."/>
            <person name="Arai W."/>
            <person name="Tsubouchi T."/>
            <person name="Morono Y."/>
            <person name="Uchiyama I."/>
            <person name="Ito T."/>
            <person name="Fujiyama A."/>
            <person name="Inagaki F."/>
            <person name="Takami H."/>
        </authorList>
    </citation>
    <scope>NUCLEOTIDE SEQUENCE</scope>
    <source>
        <strain evidence="2">Expedition CK06-06</strain>
    </source>
</reference>
<gene>
    <name evidence="2" type="ORF">S06H3_42795</name>
</gene>
<feature type="domain" description="Bacteriophage/plasmid primase P4 C-terminal" evidence="1">
    <location>
        <begin position="166"/>
        <end position="263"/>
    </location>
</feature>
<proteinExistence type="predicted"/>
<dbReference type="Pfam" id="PF08706">
    <property type="entry name" value="D5_N"/>
    <property type="match status" value="1"/>
</dbReference>
<dbReference type="InterPro" id="IPR014818">
    <property type="entry name" value="Phage/plasmid_primase_P4_C"/>
</dbReference>
<dbReference type="AlphaFoldDB" id="X1ND62"/>
<comment type="caution">
    <text evidence="2">The sequence shown here is derived from an EMBL/GenBank/DDBJ whole genome shotgun (WGS) entry which is preliminary data.</text>
</comment>
<evidence type="ECO:0000259" key="1">
    <source>
        <dbReference type="Pfam" id="PF08706"/>
    </source>
</evidence>
<name>X1ND62_9ZZZZ</name>
<evidence type="ECO:0000313" key="2">
    <source>
        <dbReference type="EMBL" id="GAI41548.1"/>
    </source>
</evidence>
<organism evidence="2">
    <name type="scientific">marine sediment metagenome</name>
    <dbReference type="NCBI Taxonomy" id="412755"/>
    <lineage>
        <taxon>unclassified sequences</taxon>
        <taxon>metagenomes</taxon>
        <taxon>ecological metagenomes</taxon>
    </lineage>
</organism>
<feature type="non-terminal residue" evidence="2">
    <location>
        <position position="1"/>
    </location>
</feature>
<sequence length="263" mass="29723">WPSWVIPTKAGLLPGVDTRGQGGYVNFCGGNGKTSYQVLIMPTDESLITFGQLPAELQKPLKPKPKTLTERIYQEALDRAQPGNRNETGLWLACQLRDNHISEADAETTMRRYAAEVSDLGTEPYTENEAIASLHQAFTRPAREAWHPTAPAPETGQFNLTELGDAERLVAQYGDILRYCYKRRKWLIWNGKYWQWDAGNKITKLAKQTVRNIYREAADEPDEKLRKAIADHARRSENDHRLSAMVTLAQSETGVPITIDELD</sequence>
<dbReference type="EMBL" id="BARV01026491">
    <property type="protein sequence ID" value="GAI41548.1"/>
    <property type="molecule type" value="Genomic_DNA"/>
</dbReference>
<accession>X1ND62</accession>
<feature type="non-terminal residue" evidence="2">
    <location>
        <position position="263"/>
    </location>
</feature>